<name>A0AAV7F442_ARIFI</name>
<evidence type="ECO:0000256" key="3">
    <source>
        <dbReference type="ARBA" id="ARBA00022900"/>
    </source>
</evidence>
<keyword evidence="3" id="KW-0722">Serine protease inhibitor</keyword>
<feature type="signal peptide" evidence="4">
    <location>
        <begin position="1"/>
        <end position="21"/>
    </location>
</feature>
<proteinExistence type="inferred from homology"/>
<dbReference type="InterPro" id="IPR036354">
    <property type="entry name" value="Prot_inh_pot1_sf"/>
</dbReference>
<feature type="chain" id="PRO_5043440089" evidence="4">
    <location>
        <begin position="22"/>
        <end position="105"/>
    </location>
</feature>
<dbReference type="Proteomes" id="UP000825729">
    <property type="component" value="Unassembled WGS sequence"/>
</dbReference>
<dbReference type="AlphaFoldDB" id="A0AAV7F442"/>
<dbReference type="PANTHER" id="PTHR33091">
    <property type="entry name" value="PROTEIN, PUTATIVE, EXPRESSED-RELATED"/>
    <property type="match status" value="1"/>
</dbReference>
<reference evidence="5 6" key="1">
    <citation type="submission" date="2021-07" db="EMBL/GenBank/DDBJ databases">
        <title>The Aristolochia fimbriata genome: insights into angiosperm evolution, floral development and chemical biosynthesis.</title>
        <authorList>
            <person name="Jiao Y."/>
        </authorList>
    </citation>
    <scope>NUCLEOTIDE SEQUENCE [LARGE SCALE GENOMIC DNA]</scope>
    <source>
        <strain evidence="5">IBCAS-2021</strain>
        <tissue evidence="5">Leaf</tissue>
    </source>
</reference>
<dbReference type="Pfam" id="PF00280">
    <property type="entry name" value="potato_inhibit"/>
    <property type="match status" value="1"/>
</dbReference>
<evidence type="ECO:0000313" key="6">
    <source>
        <dbReference type="Proteomes" id="UP000825729"/>
    </source>
</evidence>
<dbReference type="PRINTS" id="PR00292">
    <property type="entry name" value="POTATOINHBTR"/>
</dbReference>
<dbReference type="GO" id="GO:0004867">
    <property type="term" value="F:serine-type endopeptidase inhibitor activity"/>
    <property type="evidence" value="ECO:0007669"/>
    <property type="project" value="UniProtKB-KW"/>
</dbReference>
<dbReference type="EMBL" id="JAINDJ010000003">
    <property type="protein sequence ID" value="KAG9454591.1"/>
    <property type="molecule type" value="Genomic_DNA"/>
</dbReference>
<dbReference type="PANTHER" id="PTHR33091:SF29">
    <property type="entry name" value="SUBTILISIN INHIBITOR 1"/>
    <property type="match status" value="1"/>
</dbReference>
<keyword evidence="2" id="KW-0646">Protease inhibitor</keyword>
<comment type="caution">
    <text evidence="5">The sequence shown here is derived from an EMBL/GenBank/DDBJ whole genome shotgun (WGS) entry which is preliminary data.</text>
</comment>
<dbReference type="PROSITE" id="PS00285">
    <property type="entry name" value="POTATO_INHIBITOR"/>
    <property type="match status" value="1"/>
</dbReference>
<comment type="similarity">
    <text evidence="1">Belongs to the protease inhibitor I13 (potato type I serine protease inhibitor) family.</text>
</comment>
<gene>
    <name evidence="5" type="ORF">H6P81_007495</name>
</gene>
<evidence type="ECO:0000313" key="5">
    <source>
        <dbReference type="EMBL" id="KAG9454591.1"/>
    </source>
</evidence>
<dbReference type="InterPro" id="IPR000864">
    <property type="entry name" value="Prot_inh_pot1"/>
</dbReference>
<protein>
    <submittedName>
        <fullName evidence="5">Uncharacterized protein</fullName>
    </submittedName>
</protein>
<dbReference type="Gene3D" id="3.30.10.10">
    <property type="entry name" value="Trypsin Inhibitor V, subunit A"/>
    <property type="match status" value="1"/>
</dbReference>
<evidence type="ECO:0000256" key="2">
    <source>
        <dbReference type="ARBA" id="ARBA00022690"/>
    </source>
</evidence>
<accession>A0AAV7F442</accession>
<sequence>MKASSGLILPWFLLISVIAFGLETMAETTQQTGGTVEVNRGSKREWPEVVGLAVEEAEQKIKEDMPMAVLQVLPENSFVTMDFNQRRVRIFVDESRKVVKTPRVG</sequence>
<evidence type="ECO:0000256" key="1">
    <source>
        <dbReference type="ARBA" id="ARBA00008210"/>
    </source>
</evidence>
<dbReference type="GO" id="GO:0009611">
    <property type="term" value="P:response to wounding"/>
    <property type="evidence" value="ECO:0007669"/>
    <property type="project" value="InterPro"/>
</dbReference>
<dbReference type="SUPFAM" id="SSF54654">
    <property type="entry name" value="CI-2 family of serine protease inhibitors"/>
    <property type="match status" value="1"/>
</dbReference>
<organism evidence="5 6">
    <name type="scientific">Aristolochia fimbriata</name>
    <name type="common">White veined hardy Dutchman's pipe vine</name>
    <dbReference type="NCBI Taxonomy" id="158543"/>
    <lineage>
        <taxon>Eukaryota</taxon>
        <taxon>Viridiplantae</taxon>
        <taxon>Streptophyta</taxon>
        <taxon>Embryophyta</taxon>
        <taxon>Tracheophyta</taxon>
        <taxon>Spermatophyta</taxon>
        <taxon>Magnoliopsida</taxon>
        <taxon>Magnoliidae</taxon>
        <taxon>Piperales</taxon>
        <taxon>Aristolochiaceae</taxon>
        <taxon>Aristolochia</taxon>
    </lineage>
</organism>
<keyword evidence="6" id="KW-1185">Reference proteome</keyword>
<keyword evidence="4" id="KW-0732">Signal</keyword>
<evidence type="ECO:0000256" key="4">
    <source>
        <dbReference type="SAM" id="SignalP"/>
    </source>
</evidence>